<dbReference type="Proteomes" id="UP000034841">
    <property type="component" value="Unassembled WGS sequence"/>
</dbReference>
<dbReference type="OrthoDB" id="10259622at2759"/>
<dbReference type="HAMAP" id="MF_01445">
    <property type="entry name" value="TsaD"/>
    <property type="match status" value="1"/>
</dbReference>
<dbReference type="GO" id="GO:0005739">
    <property type="term" value="C:mitochondrion"/>
    <property type="evidence" value="ECO:0007669"/>
    <property type="project" value="UniProtKB-SubCell"/>
</dbReference>
<dbReference type="EMBL" id="LBBL01000190">
    <property type="protein sequence ID" value="KKF94005.1"/>
    <property type="molecule type" value="Genomic_DNA"/>
</dbReference>
<proteinExistence type="inferred from homology"/>
<comment type="function">
    <text evidence="1">Required for the formation of a threonylcarbamoyl group on adenosine at position 37 (t(6)A37) in mitochondrial tRNAs that read codons beginning with adenine. Probably involved in the transfer of the threonylcarbamoyl moiety of threonylcarbamoyl-AMP (TC-AMP) to the N6 group of A37. Involved in mitochondrial genome maintenance.</text>
</comment>
<comment type="subunit">
    <text evidence="1">Homodimer.</text>
</comment>
<dbReference type="InterPro" id="IPR043129">
    <property type="entry name" value="ATPase_NBD"/>
</dbReference>
<dbReference type="SUPFAM" id="SSF53067">
    <property type="entry name" value="Actin-like ATPase domain"/>
    <property type="match status" value="2"/>
</dbReference>
<dbReference type="InterPro" id="IPR017860">
    <property type="entry name" value="Peptidase_M22_CS"/>
</dbReference>
<evidence type="ECO:0000259" key="3">
    <source>
        <dbReference type="Pfam" id="PF00814"/>
    </source>
</evidence>
<sequence>MTLPLRVSRNVRTPPLLFTNTILRHRFFTTLAIESSCDDTCVAILKTNDNLSSNSTTPNQASARLVFHGKTTSDNRAFQGVNPPLALEGHDRAIGSLLQRALKVLAKDDEEALSRQRAHRLVDGRSVLSKPDLIAVTRGPGMSANLAVGLNVAKGLSVAWDVPLVGVNHMQAHALTPRLVSALSIDHGGAAINSTASITSSEPTEPSPQFPFLTLLVSGGHTQLVHSSSITTHRIIANADNIALGDALDKCARHILPPAVLADCPDVMYGRALEAFAFPQENKTSADTQVRPSTDTYSHAYKPPRKRVDEVTPRPHELGWTLRPFLAQSRRMAYNFSDAESQIIHLLRARGSTDLSSDDARRALAIDTMRLLFEHLIGRVVLALEADPQLAAQVSTLVISGGVASNKFLLHIAREMLAARGFPGLELVVPPIWLCTDNAAMIAWTGLEMFCAGYQSDLSILPLKKWAVDPDIDGGILGRDGWIAKGAQ</sequence>
<dbReference type="Gene3D" id="3.30.420.40">
    <property type="match status" value="2"/>
</dbReference>
<comment type="cofactor">
    <cofactor evidence="1">
        <name>a divalent metal cation</name>
        <dbReference type="ChEBI" id="CHEBI:60240"/>
    </cofactor>
    <text evidence="1">Binds 1 divalent metal cation per subunit.</text>
</comment>
<gene>
    <name evidence="4" type="primary">pgp1</name>
    <name evidence="4" type="ORF">CFO_g3640</name>
</gene>
<keyword evidence="1" id="KW-0496">Mitochondrion</keyword>
<feature type="domain" description="Gcp-like" evidence="3">
    <location>
        <begin position="129"/>
        <end position="180"/>
    </location>
</feature>
<dbReference type="PANTHER" id="PTHR11735:SF6">
    <property type="entry name" value="TRNA N6-ADENOSINE THREONYLCARBAMOYLTRANSFERASE, MITOCHONDRIAL"/>
    <property type="match status" value="1"/>
</dbReference>
<comment type="caution">
    <text evidence="4">The sequence shown here is derived from an EMBL/GenBank/DDBJ whole genome shotgun (WGS) entry which is preliminary data.</text>
</comment>
<dbReference type="GO" id="GO:0046872">
    <property type="term" value="F:metal ion binding"/>
    <property type="evidence" value="ECO:0007669"/>
    <property type="project" value="UniProtKB-KW"/>
</dbReference>
<organism evidence="4 5">
    <name type="scientific">Ceratocystis fimbriata f. sp. platani</name>
    <dbReference type="NCBI Taxonomy" id="88771"/>
    <lineage>
        <taxon>Eukaryota</taxon>
        <taxon>Fungi</taxon>
        <taxon>Dikarya</taxon>
        <taxon>Ascomycota</taxon>
        <taxon>Pezizomycotina</taxon>
        <taxon>Sordariomycetes</taxon>
        <taxon>Hypocreomycetidae</taxon>
        <taxon>Microascales</taxon>
        <taxon>Ceratocystidaceae</taxon>
        <taxon>Ceratocystis</taxon>
    </lineage>
</organism>
<reference evidence="4 5" key="1">
    <citation type="submission" date="2015-04" db="EMBL/GenBank/DDBJ databases">
        <title>Genome sequence of Ceratocystis platani, a major pathogen of plane trees.</title>
        <authorList>
            <person name="Belbahri L."/>
        </authorList>
    </citation>
    <scope>NUCLEOTIDE SEQUENCE [LARGE SCALE GENOMIC DNA]</scope>
    <source>
        <strain evidence="4 5">CFO</strain>
    </source>
</reference>
<dbReference type="Pfam" id="PF00814">
    <property type="entry name" value="TsaD"/>
    <property type="match status" value="2"/>
</dbReference>
<evidence type="ECO:0000313" key="4">
    <source>
        <dbReference type="EMBL" id="KKF94005.1"/>
    </source>
</evidence>
<dbReference type="PROSITE" id="PS01016">
    <property type="entry name" value="GLYCOPROTEASE"/>
    <property type="match status" value="1"/>
</dbReference>
<evidence type="ECO:0000313" key="5">
    <source>
        <dbReference type="Proteomes" id="UP000034841"/>
    </source>
</evidence>
<dbReference type="GO" id="GO:0061711">
    <property type="term" value="F:tRNA N(6)-L-threonylcarbamoyladenine synthase activity"/>
    <property type="evidence" value="ECO:0007669"/>
    <property type="project" value="UniProtKB-EC"/>
</dbReference>
<comment type="similarity">
    <text evidence="1">Belongs to the KAE1 / TsaD family.</text>
</comment>
<feature type="domain" description="Gcp-like" evidence="3">
    <location>
        <begin position="191"/>
        <end position="444"/>
    </location>
</feature>
<keyword evidence="1" id="KW-0819">tRNA processing</keyword>
<name>A0A0F8B2F6_CERFI</name>
<keyword evidence="1" id="KW-0808">Transferase</keyword>
<accession>A0A0F8B2F6</accession>
<comment type="subcellular location">
    <subcellularLocation>
        <location evidence="1">Mitochondrion</location>
    </subcellularLocation>
</comment>
<feature type="region of interest" description="Disordered" evidence="2">
    <location>
        <begin position="282"/>
        <end position="312"/>
    </location>
</feature>
<keyword evidence="1" id="KW-0012">Acyltransferase</keyword>
<feature type="compositionally biased region" description="Polar residues" evidence="2">
    <location>
        <begin position="282"/>
        <end position="297"/>
    </location>
</feature>
<evidence type="ECO:0000256" key="1">
    <source>
        <dbReference type="HAMAP-Rule" id="MF_03179"/>
    </source>
</evidence>
<comment type="catalytic activity">
    <reaction evidence="1">
        <text>L-threonylcarbamoyladenylate + adenosine(37) in tRNA = N(6)-L-threonylcarbamoyladenosine(37) in tRNA + AMP + H(+)</text>
        <dbReference type="Rhea" id="RHEA:37059"/>
        <dbReference type="Rhea" id="RHEA-COMP:10162"/>
        <dbReference type="Rhea" id="RHEA-COMP:10163"/>
        <dbReference type="ChEBI" id="CHEBI:15378"/>
        <dbReference type="ChEBI" id="CHEBI:73682"/>
        <dbReference type="ChEBI" id="CHEBI:74411"/>
        <dbReference type="ChEBI" id="CHEBI:74418"/>
        <dbReference type="ChEBI" id="CHEBI:456215"/>
        <dbReference type="EC" id="2.3.1.234"/>
    </reaction>
</comment>
<dbReference type="InterPro" id="IPR000905">
    <property type="entry name" value="Gcp-like_dom"/>
</dbReference>
<dbReference type="InterPro" id="IPR022450">
    <property type="entry name" value="TsaD"/>
</dbReference>
<protein>
    <submittedName>
        <fullName evidence="4">Putative tRNA threonylcarbamoyladenosine biosynthesis protein pgp1 mitochondrial</fullName>
    </submittedName>
</protein>
<dbReference type="GO" id="GO:0072670">
    <property type="term" value="P:mitochondrial tRNA threonylcarbamoyladenosine modification"/>
    <property type="evidence" value="ECO:0007669"/>
    <property type="project" value="TreeGrafter"/>
</dbReference>
<keyword evidence="1" id="KW-0479">Metal-binding</keyword>
<evidence type="ECO:0000256" key="2">
    <source>
        <dbReference type="SAM" id="MobiDB-lite"/>
    </source>
</evidence>
<keyword evidence="5" id="KW-1185">Reference proteome</keyword>
<dbReference type="AlphaFoldDB" id="A0A0F8B2F6"/>
<dbReference type="PANTHER" id="PTHR11735">
    <property type="entry name" value="TRNA N6-ADENOSINE THREONYLCARBAMOYLTRANSFERASE"/>
    <property type="match status" value="1"/>
</dbReference>